<organism evidence="4">
    <name type="scientific">Soboliphyme baturini</name>
    <dbReference type="NCBI Taxonomy" id="241478"/>
    <lineage>
        <taxon>Eukaryota</taxon>
        <taxon>Metazoa</taxon>
        <taxon>Ecdysozoa</taxon>
        <taxon>Nematoda</taxon>
        <taxon>Enoplea</taxon>
        <taxon>Dorylaimia</taxon>
        <taxon>Dioctophymatida</taxon>
        <taxon>Dioctophymatoidea</taxon>
        <taxon>Soboliphymatidae</taxon>
        <taxon>Soboliphyme</taxon>
    </lineage>
</organism>
<reference evidence="4" key="1">
    <citation type="submission" date="2016-06" db="UniProtKB">
        <authorList>
            <consortium name="WormBaseParasite"/>
        </authorList>
    </citation>
    <scope>IDENTIFICATION</scope>
</reference>
<feature type="coiled-coil region" evidence="1">
    <location>
        <begin position="186"/>
        <end position="220"/>
    </location>
</feature>
<keyword evidence="1" id="KW-0175">Coiled coil</keyword>
<proteinExistence type="predicted"/>
<keyword evidence="3" id="KW-1185">Reference proteome</keyword>
<dbReference type="AlphaFoldDB" id="A0A183ITX2"/>
<evidence type="ECO:0000313" key="4">
    <source>
        <dbReference type="WBParaSite" id="SBAD_0000733501-mRNA-1"/>
    </source>
</evidence>
<dbReference type="Proteomes" id="UP000270296">
    <property type="component" value="Unassembled WGS sequence"/>
</dbReference>
<gene>
    <name evidence="2" type="ORF">SBAD_LOCUS7069</name>
</gene>
<reference evidence="2 3" key="2">
    <citation type="submission" date="2018-11" db="EMBL/GenBank/DDBJ databases">
        <authorList>
            <consortium name="Pathogen Informatics"/>
        </authorList>
    </citation>
    <scope>NUCLEOTIDE SEQUENCE [LARGE SCALE GENOMIC DNA]</scope>
</reference>
<sequence>MNSDLTLKFKQLDSKLHLMENEVTVLTNELCESRGERDKFRKQHESAQLEIEKLKFAQIDVFNEKEDYRSKFDELKEFNATLQARTKDLEARLEKSEREAAVLAGHGNHRQKIHYLNNLQDEKWLLIQENVKLKQAVHRLCFVSFNIYYCHAKNKTENSSLNMYLFTLEGYMRRMAETYDALMSENRILCKAVRDLERTAEEKRRRKEKFLVEVEEAVKDCTVYFEDMSWATSYKELWHHYNDLKAKIAEETANLDEKAKYLSDLQSEVRKERRSDLWLKDCTNLATLLLLCDKTRKELDDVVAKCEEVSGQLNNPVSVIFPPSVDGPLFEILTDLRTNRSKEVTY</sequence>
<accession>A0A183ITX2</accession>
<dbReference type="EMBL" id="UZAM01010291">
    <property type="protein sequence ID" value="VDP11744.1"/>
    <property type="molecule type" value="Genomic_DNA"/>
</dbReference>
<evidence type="ECO:0000313" key="3">
    <source>
        <dbReference type="Proteomes" id="UP000270296"/>
    </source>
</evidence>
<feature type="coiled-coil region" evidence="1">
    <location>
        <begin position="9"/>
        <end position="136"/>
    </location>
</feature>
<evidence type="ECO:0000256" key="1">
    <source>
        <dbReference type="SAM" id="Coils"/>
    </source>
</evidence>
<dbReference type="WBParaSite" id="SBAD_0000733501-mRNA-1">
    <property type="protein sequence ID" value="SBAD_0000733501-mRNA-1"/>
    <property type="gene ID" value="SBAD_0000733501"/>
</dbReference>
<evidence type="ECO:0000313" key="2">
    <source>
        <dbReference type="EMBL" id="VDP11744.1"/>
    </source>
</evidence>
<name>A0A183ITX2_9BILA</name>
<protein>
    <submittedName>
        <fullName evidence="4">DUF4200 domain-containing protein</fullName>
    </submittedName>
</protein>